<protein>
    <recommendedName>
        <fullName evidence="3">Geranylgeranyl pyrophosphate synthetase</fullName>
    </recommendedName>
</protein>
<evidence type="ECO:0000313" key="1">
    <source>
        <dbReference type="EMBL" id="ESZ91389.1"/>
    </source>
</evidence>
<dbReference type="AlphaFoldDB" id="W9C951"/>
<accession>W9C951</accession>
<dbReference type="Proteomes" id="UP000019487">
    <property type="component" value="Unassembled WGS sequence"/>
</dbReference>
<keyword evidence="2" id="KW-1185">Reference proteome</keyword>
<dbReference type="PANTHER" id="PTHR35179:SF1">
    <property type="entry name" value="INTEGRAL MEMBRANE PROTEIN"/>
    <property type="match status" value="1"/>
</dbReference>
<dbReference type="STRING" id="1432307.W9C951"/>
<dbReference type="PANTHER" id="PTHR35179">
    <property type="entry name" value="PROTEIN CBG02620"/>
    <property type="match status" value="1"/>
</dbReference>
<gene>
    <name evidence="1" type="ORF">SBOR_8208</name>
</gene>
<reference evidence="1 2" key="1">
    <citation type="journal article" date="2014" name="Genome Announc.">
        <title>Draft genome sequence of Sclerotinia borealis, a psychrophilic plant pathogenic fungus.</title>
        <authorList>
            <person name="Mardanov A.V."/>
            <person name="Beletsky A.V."/>
            <person name="Kadnikov V.V."/>
            <person name="Ignatov A.N."/>
            <person name="Ravin N.V."/>
        </authorList>
    </citation>
    <scope>NUCLEOTIDE SEQUENCE [LARGE SCALE GENOMIC DNA]</scope>
    <source>
        <strain evidence="2">F-4157</strain>
    </source>
</reference>
<name>W9C951_SCLBF</name>
<dbReference type="HOGENOM" id="CLU_030046_1_0_1"/>
<organism evidence="1 2">
    <name type="scientific">Sclerotinia borealis (strain F-4128)</name>
    <dbReference type="NCBI Taxonomy" id="1432307"/>
    <lineage>
        <taxon>Eukaryota</taxon>
        <taxon>Fungi</taxon>
        <taxon>Dikarya</taxon>
        <taxon>Ascomycota</taxon>
        <taxon>Pezizomycotina</taxon>
        <taxon>Leotiomycetes</taxon>
        <taxon>Helotiales</taxon>
        <taxon>Sclerotiniaceae</taxon>
        <taxon>Sclerotinia</taxon>
    </lineage>
</organism>
<dbReference type="OrthoDB" id="420564at2759"/>
<comment type="caution">
    <text evidence="1">The sequence shown here is derived from an EMBL/GenBank/DDBJ whole genome shotgun (WGS) entry which is preliminary data.</text>
</comment>
<evidence type="ECO:0000313" key="2">
    <source>
        <dbReference type="Proteomes" id="UP000019487"/>
    </source>
</evidence>
<sequence>MDIKAGNDSAMASIKPNTSKKLGELFRNTGETIASIRVSSLVTDSTNERVTITEYKHVTSFNFLNTIPLTIMVPGSPPIWSPPAMPVNIQPDVINSKMVRKAERQAQRSSIAPVFAALSVNIADTSFLPSTDLITDRNSLRKLLAFVNGRVEQIWKIDVELVRNTMVITQNTEGIPRHHPGGYGVSFEKAFLKYSDEFKRSREHNRVAVYKIGGMNWMVGFEVDGCYGVQGREGLSQKLQTLNLNPTIDVQSSDGLQKSPDTLNLNPKTQTTYPGIRIIKTGTEISTLPLLEVKTAKMGRSPPRAKLMPQLYFSQTKHLIVANYDGGTFDEAHITETDKTEDMREWEEENQEKLQKLLHLISSIRDIVNGTEGKKAVLLCERGKKNLIRVLEQKGKGLQLEEKFVTQLWGPPIIG</sequence>
<dbReference type="EMBL" id="AYSA01000506">
    <property type="protein sequence ID" value="ESZ91389.1"/>
    <property type="molecule type" value="Genomic_DNA"/>
</dbReference>
<evidence type="ECO:0008006" key="3">
    <source>
        <dbReference type="Google" id="ProtNLM"/>
    </source>
</evidence>
<proteinExistence type="predicted"/>